<protein>
    <submittedName>
        <fullName evidence="1">Uncharacterized protein</fullName>
    </submittedName>
</protein>
<dbReference type="OrthoDB" id="416437at2759"/>
<dbReference type="AlphaFoldDB" id="A0A8X6FBT2"/>
<dbReference type="EMBL" id="BMAO01031538">
    <property type="protein sequence ID" value="GFQ75832.1"/>
    <property type="molecule type" value="Genomic_DNA"/>
</dbReference>
<comment type="caution">
    <text evidence="1">The sequence shown here is derived from an EMBL/GenBank/DDBJ whole genome shotgun (WGS) entry which is preliminary data.</text>
</comment>
<organism evidence="1 2">
    <name type="scientific">Trichonephila clavata</name>
    <name type="common">Joro spider</name>
    <name type="synonym">Nephila clavata</name>
    <dbReference type="NCBI Taxonomy" id="2740835"/>
    <lineage>
        <taxon>Eukaryota</taxon>
        <taxon>Metazoa</taxon>
        <taxon>Ecdysozoa</taxon>
        <taxon>Arthropoda</taxon>
        <taxon>Chelicerata</taxon>
        <taxon>Arachnida</taxon>
        <taxon>Araneae</taxon>
        <taxon>Araneomorphae</taxon>
        <taxon>Entelegynae</taxon>
        <taxon>Araneoidea</taxon>
        <taxon>Nephilidae</taxon>
        <taxon>Trichonephila</taxon>
    </lineage>
</organism>
<proteinExistence type="predicted"/>
<reference evidence="1" key="1">
    <citation type="submission" date="2020-07" db="EMBL/GenBank/DDBJ databases">
        <title>Multicomponent nature underlies the extraordinary mechanical properties of spider dragline silk.</title>
        <authorList>
            <person name="Kono N."/>
            <person name="Nakamura H."/>
            <person name="Mori M."/>
            <person name="Yoshida Y."/>
            <person name="Ohtoshi R."/>
            <person name="Malay A.D."/>
            <person name="Moran D.A.P."/>
            <person name="Tomita M."/>
            <person name="Numata K."/>
            <person name="Arakawa K."/>
        </authorList>
    </citation>
    <scope>NUCLEOTIDE SEQUENCE</scope>
</reference>
<evidence type="ECO:0000313" key="2">
    <source>
        <dbReference type="Proteomes" id="UP000887116"/>
    </source>
</evidence>
<sequence>MPLNTVFHCASVCDHDPQITRHFDQIVYQYHKSQQNHLVYVALSHGTSLDGLYMINTRNDLKFSPDLVRHLLQLERYEMSTRDSPNIRCRH</sequence>
<dbReference type="Proteomes" id="UP000887116">
    <property type="component" value="Unassembled WGS sequence"/>
</dbReference>
<keyword evidence="2" id="KW-1185">Reference proteome</keyword>
<evidence type="ECO:0000313" key="1">
    <source>
        <dbReference type="EMBL" id="GFQ75832.1"/>
    </source>
</evidence>
<accession>A0A8X6FBT2</accession>
<name>A0A8X6FBT2_TRICU</name>
<gene>
    <name evidence="1" type="ORF">TNCT_688701</name>
</gene>